<sequence length="65" mass="6614">MVGAAVFAYGMLATFVHASAARNRKLGMNHSPTLEAAGWTLLSGSAAGGLLAIGYGAWMALSPTF</sequence>
<evidence type="ECO:0000256" key="1">
    <source>
        <dbReference type="SAM" id="Phobius"/>
    </source>
</evidence>
<reference evidence="2 3" key="1">
    <citation type="submission" date="2023-02" db="EMBL/GenBank/DDBJ databases">
        <title>Genome sequence of Sphingomonas naphthae.</title>
        <authorList>
            <person name="Kim S."/>
            <person name="Heo J."/>
            <person name="Kwon S.-W."/>
        </authorList>
    </citation>
    <scope>NUCLEOTIDE SEQUENCE [LARGE SCALE GENOMIC DNA]</scope>
    <source>
        <strain evidence="2 3">KACC 18716</strain>
    </source>
</reference>
<evidence type="ECO:0008006" key="4">
    <source>
        <dbReference type="Google" id="ProtNLM"/>
    </source>
</evidence>
<organism evidence="2 3">
    <name type="scientific">Sphingomonas naphthae</name>
    <dbReference type="NCBI Taxonomy" id="1813468"/>
    <lineage>
        <taxon>Bacteria</taxon>
        <taxon>Pseudomonadati</taxon>
        <taxon>Pseudomonadota</taxon>
        <taxon>Alphaproteobacteria</taxon>
        <taxon>Sphingomonadales</taxon>
        <taxon>Sphingomonadaceae</taxon>
        <taxon>Sphingomonas</taxon>
    </lineage>
</organism>
<keyword evidence="1" id="KW-1133">Transmembrane helix</keyword>
<keyword evidence="1" id="KW-0812">Transmembrane</keyword>
<feature type="transmembrane region" description="Helical" evidence="1">
    <location>
        <begin position="36"/>
        <end position="61"/>
    </location>
</feature>
<dbReference type="RefSeq" id="WP_273689409.1">
    <property type="nucleotide sequence ID" value="NZ_CP117411.1"/>
</dbReference>
<dbReference type="Proteomes" id="UP001220395">
    <property type="component" value="Chromosome"/>
</dbReference>
<proteinExistence type="predicted"/>
<accession>A0ABY7TME1</accession>
<keyword evidence="1" id="KW-0472">Membrane</keyword>
<evidence type="ECO:0000313" key="2">
    <source>
        <dbReference type="EMBL" id="WCT74401.1"/>
    </source>
</evidence>
<keyword evidence="3" id="KW-1185">Reference proteome</keyword>
<evidence type="ECO:0000313" key="3">
    <source>
        <dbReference type="Proteomes" id="UP001220395"/>
    </source>
</evidence>
<protein>
    <recommendedName>
        <fullName evidence="4">NnrU domain-containing protein</fullName>
    </recommendedName>
</protein>
<dbReference type="EMBL" id="CP117411">
    <property type="protein sequence ID" value="WCT74401.1"/>
    <property type="molecule type" value="Genomic_DNA"/>
</dbReference>
<name>A0ABY7TME1_9SPHN</name>
<gene>
    <name evidence="2" type="ORF">PQ455_04000</name>
</gene>